<gene>
    <name evidence="1" type="ORF">GPLA_1080</name>
</gene>
<organism evidence="1 2">
    <name type="scientific">Paraglaciecola polaris LMG 21857</name>
    <dbReference type="NCBI Taxonomy" id="1129793"/>
    <lineage>
        <taxon>Bacteria</taxon>
        <taxon>Pseudomonadati</taxon>
        <taxon>Pseudomonadota</taxon>
        <taxon>Gammaproteobacteria</taxon>
        <taxon>Alteromonadales</taxon>
        <taxon>Alteromonadaceae</taxon>
        <taxon>Paraglaciecola</taxon>
    </lineage>
</organism>
<dbReference type="AlphaFoldDB" id="K7A992"/>
<dbReference type="RefSeq" id="WP_007103799.1">
    <property type="nucleotide sequence ID" value="NZ_BAER01000024.1"/>
</dbReference>
<dbReference type="STRING" id="1129793.GPLA_1080"/>
<reference evidence="2" key="1">
    <citation type="journal article" date="2014" name="Environ. Microbiol.">
        <title>Comparative genomics of the marine bacterial genus Glaciecola reveals the high degree of genomic diversity and genomic characteristic for cold adaptation.</title>
        <authorList>
            <person name="Qin Q.L."/>
            <person name="Xie B.B."/>
            <person name="Yu Y."/>
            <person name="Shu Y.L."/>
            <person name="Rong J.C."/>
            <person name="Zhang Y.J."/>
            <person name="Zhao D.L."/>
            <person name="Chen X.L."/>
            <person name="Zhang X.Y."/>
            <person name="Chen B."/>
            <person name="Zhou B.C."/>
            <person name="Zhang Y.Z."/>
        </authorList>
    </citation>
    <scope>NUCLEOTIDE SEQUENCE [LARGE SCALE GENOMIC DNA]</scope>
    <source>
        <strain evidence="2">LMG 21857</strain>
    </source>
</reference>
<evidence type="ECO:0000313" key="1">
    <source>
        <dbReference type="EMBL" id="GAC31995.1"/>
    </source>
</evidence>
<keyword evidence="2" id="KW-1185">Reference proteome</keyword>
<dbReference type="Proteomes" id="UP000006322">
    <property type="component" value="Unassembled WGS sequence"/>
</dbReference>
<name>K7A992_9ALTE</name>
<sequence length="96" mass="11069">MVDINFQKSIFRNGELTSHSYFQSPQDLNFLGKDEFNLRSVLPNNTLNTVLQNTLDNQTLSAITNIDITIKNLEQAQQAFAHSEMYNTFFDARTHQ</sequence>
<comment type="caution">
    <text evidence="1">The sequence shown here is derived from an EMBL/GenBank/DDBJ whole genome shotgun (WGS) entry which is preliminary data.</text>
</comment>
<dbReference type="EMBL" id="BAER01000024">
    <property type="protein sequence ID" value="GAC31995.1"/>
    <property type="molecule type" value="Genomic_DNA"/>
</dbReference>
<protein>
    <submittedName>
        <fullName evidence="1">Uncharacterized protein</fullName>
    </submittedName>
</protein>
<proteinExistence type="predicted"/>
<accession>K7A992</accession>
<evidence type="ECO:0000313" key="2">
    <source>
        <dbReference type="Proteomes" id="UP000006322"/>
    </source>
</evidence>